<dbReference type="Gene3D" id="1.20.1250.20">
    <property type="entry name" value="MFS general substrate transporter like domains"/>
    <property type="match status" value="1"/>
</dbReference>
<feature type="transmembrane region" description="Helical" evidence="6">
    <location>
        <begin position="50"/>
        <end position="69"/>
    </location>
</feature>
<evidence type="ECO:0000256" key="1">
    <source>
        <dbReference type="ARBA" id="ARBA00004141"/>
    </source>
</evidence>
<dbReference type="OrthoDB" id="28755at2759"/>
<accession>A0A194UXS9</accession>
<dbReference type="Proteomes" id="UP000078576">
    <property type="component" value="Unassembled WGS sequence"/>
</dbReference>
<comment type="subcellular location">
    <subcellularLocation>
        <location evidence="1">Membrane</location>
        <topology evidence="1">Multi-pass membrane protein</topology>
    </subcellularLocation>
</comment>
<dbReference type="SUPFAM" id="SSF103473">
    <property type="entry name" value="MFS general substrate transporter"/>
    <property type="match status" value="1"/>
</dbReference>
<keyword evidence="3 6" id="KW-0812">Transmembrane</keyword>
<dbReference type="AlphaFoldDB" id="A0A194UXS9"/>
<dbReference type="GO" id="GO:0008506">
    <property type="term" value="F:sucrose:proton symporter activity"/>
    <property type="evidence" value="ECO:0007669"/>
    <property type="project" value="TreeGrafter"/>
</dbReference>
<dbReference type="Pfam" id="PF07690">
    <property type="entry name" value="MFS_1"/>
    <property type="match status" value="1"/>
</dbReference>
<feature type="transmembrane region" description="Helical" evidence="6">
    <location>
        <begin position="331"/>
        <end position="357"/>
    </location>
</feature>
<reference evidence="8" key="1">
    <citation type="submission" date="2014-12" db="EMBL/GenBank/DDBJ databases">
        <title>Genome Sequence of Valsa Canker Pathogens Uncovers a Specific Adaption of Colonization on Woody Bark.</title>
        <authorList>
            <person name="Yin Z."/>
            <person name="Liu H."/>
            <person name="Gao X."/>
            <person name="Li Z."/>
            <person name="Song N."/>
            <person name="Ke X."/>
            <person name="Dai Q."/>
            <person name="Wu Y."/>
            <person name="Sun Y."/>
            <person name="Xu J.-R."/>
            <person name="Kang Z.K."/>
            <person name="Wang L."/>
            <person name="Huang L."/>
        </authorList>
    </citation>
    <scope>NUCLEOTIDE SEQUENCE [LARGE SCALE GENOMIC DNA]</scope>
    <source>
        <strain evidence="8">SXYL134</strain>
    </source>
</reference>
<evidence type="ECO:0000313" key="7">
    <source>
        <dbReference type="EMBL" id="KUI56510.1"/>
    </source>
</evidence>
<evidence type="ECO:0000256" key="2">
    <source>
        <dbReference type="ARBA" id="ARBA00022448"/>
    </source>
</evidence>
<keyword evidence="2" id="KW-0813">Transport</keyword>
<proteinExistence type="predicted"/>
<dbReference type="InterPro" id="IPR011701">
    <property type="entry name" value="MFS"/>
</dbReference>
<organism evidence="7 8">
    <name type="scientific">Cytospora mali</name>
    <name type="common">Apple Valsa canker fungus</name>
    <name type="synonym">Valsa mali</name>
    <dbReference type="NCBI Taxonomy" id="578113"/>
    <lineage>
        <taxon>Eukaryota</taxon>
        <taxon>Fungi</taxon>
        <taxon>Dikarya</taxon>
        <taxon>Ascomycota</taxon>
        <taxon>Pezizomycotina</taxon>
        <taxon>Sordariomycetes</taxon>
        <taxon>Sordariomycetidae</taxon>
        <taxon>Diaporthales</taxon>
        <taxon>Cytosporaceae</taxon>
        <taxon>Cytospora</taxon>
    </lineage>
</organism>
<feature type="transmembrane region" description="Helical" evidence="6">
    <location>
        <begin position="15"/>
        <end position="38"/>
    </location>
</feature>
<evidence type="ECO:0000313" key="8">
    <source>
        <dbReference type="Proteomes" id="UP000078576"/>
    </source>
</evidence>
<dbReference type="InterPro" id="IPR036259">
    <property type="entry name" value="MFS_trans_sf"/>
</dbReference>
<keyword evidence="5 6" id="KW-0472">Membrane</keyword>
<name>A0A194UXS9_CYTMA</name>
<dbReference type="PANTHER" id="PTHR19432:SF35">
    <property type="entry name" value="SOLUTE CARRIER FAMILY 45 MEMBER 3 ISOFORM X1"/>
    <property type="match status" value="1"/>
</dbReference>
<evidence type="ECO:0000256" key="3">
    <source>
        <dbReference type="ARBA" id="ARBA00022692"/>
    </source>
</evidence>
<dbReference type="PANTHER" id="PTHR19432">
    <property type="entry name" value="SUGAR TRANSPORTER"/>
    <property type="match status" value="1"/>
</dbReference>
<evidence type="ECO:0000256" key="4">
    <source>
        <dbReference type="ARBA" id="ARBA00022989"/>
    </source>
</evidence>
<gene>
    <name evidence="7" type="ORF">VP1G_03793</name>
</gene>
<evidence type="ECO:0000256" key="6">
    <source>
        <dbReference type="SAM" id="Phobius"/>
    </source>
</evidence>
<evidence type="ECO:0000256" key="5">
    <source>
        <dbReference type="ARBA" id="ARBA00023136"/>
    </source>
</evidence>
<keyword evidence="4 6" id="KW-1133">Transmembrane helix</keyword>
<dbReference type="EMBL" id="KN714689">
    <property type="protein sequence ID" value="KUI56510.1"/>
    <property type="molecule type" value="Genomic_DNA"/>
</dbReference>
<keyword evidence="8" id="KW-1185">Reference proteome</keyword>
<dbReference type="GO" id="GO:0005886">
    <property type="term" value="C:plasma membrane"/>
    <property type="evidence" value="ECO:0007669"/>
    <property type="project" value="TreeGrafter"/>
</dbReference>
<feature type="transmembrane region" description="Helical" evidence="6">
    <location>
        <begin position="300"/>
        <end position="324"/>
    </location>
</feature>
<feature type="transmembrane region" description="Helical" evidence="6">
    <location>
        <begin position="89"/>
        <end position="108"/>
    </location>
</feature>
<sequence length="502" mass="54083">MGSPYLISLGFSKPLIPFVWLAGPLAGVIGQPYFGLCSDQCRIRWGRRKVFIAGGALAIILSLPALAWAREIVHAVAWIVSGRQDHHALQAIIMIVAAILVWVLNFAIQPLQCGLRALIVETCPSEEIDTANAWASRMISIGSLLGYGSGFVDLSNLMHIEGGHTQFKVLSVLATCGMAVTVCVCCCTIRERDPSEDEPPIKELKGTINKAKHIYGSIFRIPPQVAMNIHPVDLVSQKTANQHGSLALLMFAFAQLLASIIAPSLITKPEQYLHPGPYTFINGKRTTLPRFLSRQLSTPWSSLCALWVLSHAIFAACMFSTLLVNSSVVGATILVGIVGISAALSQLVPFTLISLILSRHHEQAIHLAPSVDLTHALTAEKTTMTRYETQPGIIMGIHNMSIAAPQLIAAVGSSAIFWLFDGDGDGDGGDESRSTGWVLRAGGLAALAAIWMTLRLRDEVEDLDEDGLAFDALAIPRRGPGAESSYTRLPGMIPELNLGMDL</sequence>
<protein>
    <submittedName>
        <fullName evidence="7">General alpha-glucoside permease</fullName>
    </submittedName>
</protein>
<feature type="transmembrane region" description="Helical" evidence="6">
    <location>
        <begin position="246"/>
        <end position="266"/>
    </location>
</feature>